<keyword evidence="2" id="KW-1185">Reference proteome</keyword>
<gene>
    <name evidence="1" type="ORF">JZ786_10995</name>
</gene>
<reference evidence="1 2" key="1">
    <citation type="submission" date="2021-02" db="EMBL/GenBank/DDBJ databases">
        <title>Alicyclobacillus curvatus sp. nov. and Alicyclobacillus mengziensis sp. nov., two acidophilic bacteria isolated from acid mine drainage.</title>
        <authorList>
            <person name="Huang Y."/>
        </authorList>
    </citation>
    <scope>NUCLEOTIDE SEQUENCE [LARGE SCALE GENOMIC DNA]</scope>
    <source>
        <strain evidence="1 2">S30H14</strain>
    </source>
</reference>
<protein>
    <submittedName>
        <fullName evidence="1">Uncharacterized protein</fullName>
    </submittedName>
</protein>
<proteinExistence type="predicted"/>
<dbReference type="KEGG" id="afx:JZ786_10995"/>
<evidence type="ECO:0000313" key="1">
    <source>
        <dbReference type="EMBL" id="QSO49395.1"/>
    </source>
</evidence>
<dbReference type="RefSeq" id="WP_206658706.1">
    <property type="nucleotide sequence ID" value="NZ_CP071182.1"/>
</dbReference>
<organism evidence="1 2">
    <name type="scientific">Alicyclobacillus mengziensis</name>
    <dbReference type="NCBI Taxonomy" id="2931921"/>
    <lineage>
        <taxon>Bacteria</taxon>
        <taxon>Bacillati</taxon>
        <taxon>Bacillota</taxon>
        <taxon>Bacilli</taxon>
        <taxon>Bacillales</taxon>
        <taxon>Alicyclobacillaceae</taxon>
        <taxon>Alicyclobacillus</taxon>
    </lineage>
</organism>
<dbReference type="EMBL" id="CP071182">
    <property type="protein sequence ID" value="QSO49395.1"/>
    <property type="molecule type" value="Genomic_DNA"/>
</dbReference>
<dbReference type="AlphaFoldDB" id="A0A9X7W311"/>
<sequence length="65" mass="7188">MTPFRAGQKVKIRPDADNEFAGCIGVALFVLDSVCDVKITYRPPSSDLPETLIQMFKVSDLESVK</sequence>
<name>A0A9X7W311_9BACL</name>
<dbReference type="Proteomes" id="UP000663505">
    <property type="component" value="Chromosome"/>
</dbReference>
<evidence type="ECO:0000313" key="2">
    <source>
        <dbReference type="Proteomes" id="UP000663505"/>
    </source>
</evidence>
<accession>A0A9X7W311</accession>